<name>A0A076NM73_9CORY</name>
<gene>
    <name evidence="1" type="ORF">CIMIT_04785</name>
    <name evidence="2" type="ORF">SAMEA4535761_01022</name>
</gene>
<organism evidence="1 3">
    <name type="scientific">Corynebacterium imitans</name>
    <dbReference type="NCBI Taxonomy" id="156978"/>
    <lineage>
        <taxon>Bacteria</taxon>
        <taxon>Bacillati</taxon>
        <taxon>Actinomycetota</taxon>
        <taxon>Actinomycetes</taxon>
        <taxon>Mycobacteriales</taxon>
        <taxon>Corynebacteriaceae</taxon>
        <taxon>Corynebacterium</taxon>
    </lineage>
</organism>
<evidence type="ECO:0000313" key="1">
    <source>
        <dbReference type="EMBL" id="AIJ33301.1"/>
    </source>
</evidence>
<dbReference type="eggNOG" id="ENOG5031MIV">
    <property type="taxonomic scope" value="Bacteria"/>
</dbReference>
<reference evidence="2 4" key="2">
    <citation type="submission" date="2017-06" db="EMBL/GenBank/DDBJ databases">
        <authorList>
            <consortium name="Pathogen Informatics"/>
        </authorList>
    </citation>
    <scope>NUCLEOTIDE SEQUENCE [LARGE SCALE GENOMIC DNA]</scope>
    <source>
        <strain evidence="2 4">NCTC13015</strain>
    </source>
</reference>
<dbReference type="RefSeq" id="WP_038589851.1">
    <property type="nucleotide sequence ID" value="NZ_CP009211.1"/>
</dbReference>
<dbReference type="HOGENOM" id="CLU_2192600_0_0_11"/>
<dbReference type="AlphaFoldDB" id="A0A076NM73"/>
<dbReference type="Proteomes" id="UP000215374">
    <property type="component" value="Chromosome 1"/>
</dbReference>
<protein>
    <submittedName>
        <fullName evidence="1">Uncharacterized protein</fullName>
    </submittedName>
</protein>
<accession>A0A076NM73</accession>
<dbReference type="EMBL" id="LT906467">
    <property type="protein sequence ID" value="SNV66553.1"/>
    <property type="molecule type" value="Genomic_DNA"/>
</dbReference>
<dbReference type="Proteomes" id="UP000028780">
    <property type="component" value="Chromosome"/>
</dbReference>
<dbReference type="OrthoDB" id="4427377at2"/>
<reference evidence="1 3" key="1">
    <citation type="submission" date="2014-08" db="EMBL/GenBank/DDBJ databases">
        <title>Complete genome sequence of Corynebacterium imitans DSM 44264, isolated from a five-month-old boy with suspected pharyngeal diphtheria.</title>
        <authorList>
            <person name="Mollmann S."/>
            <person name="Albersmeier A."/>
            <person name="Ruckert C."/>
            <person name="Tauch A."/>
        </authorList>
    </citation>
    <scope>NUCLEOTIDE SEQUENCE [LARGE SCALE GENOMIC DNA]</scope>
    <source>
        <strain evidence="1 3">DSM 44264</strain>
    </source>
</reference>
<evidence type="ECO:0000313" key="2">
    <source>
        <dbReference type="EMBL" id="SNV66553.1"/>
    </source>
</evidence>
<dbReference type="EMBL" id="CP009211">
    <property type="protein sequence ID" value="AIJ33301.1"/>
    <property type="molecule type" value="Genomic_DNA"/>
</dbReference>
<sequence length="125" mass="14296">MANEEAERTNRNTRGELDIVKLSWNHDEVRQGGYDADALQAAIEQQLKDHDWTQLPAEVSVSDNPDQTWTIFLPASMSLATWVADANQARWVEFLIYMAETYLDGGEEHYRFDLTWLIEAALHGA</sequence>
<proteinExistence type="predicted"/>
<evidence type="ECO:0000313" key="3">
    <source>
        <dbReference type="Proteomes" id="UP000028780"/>
    </source>
</evidence>
<dbReference type="KEGG" id="cii:CIMIT_04785"/>
<keyword evidence="3" id="KW-1185">Reference proteome</keyword>
<evidence type="ECO:0000313" key="4">
    <source>
        <dbReference type="Proteomes" id="UP000215374"/>
    </source>
</evidence>